<organism evidence="1 2">
    <name type="scientific">Kitasatospora kazusensis</name>
    <dbReference type="NCBI Taxonomy" id="407974"/>
    <lineage>
        <taxon>Bacteria</taxon>
        <taxon>Bacillati</taxon>
        <taxon>Actinomycetota</taxon>
        <taxon>Actinomycetes</taxon>
        <taxon>Kitasatosporales</taxon>
        <taxon>Streptomycetaceae</taxon>
        <taxon>Kitasatospora</taxon>
    </lineage>
</organism>
<sequence>MSTAVDLEGCFGPARGYSDTAGWQAIEAVAGELPADYKEFAAAYGPGVIGKFLCLLHPQSREPTMVDMIAAMGPLYQVLVPHKIPYELYPHRRGMVLWATTYEGDSCFLIPRPDGTWGIGVWFRQWAQWEEYDQDVPGWLASQVTGHLEIPGLPLRVVGGFVAQD</sequence>
<reference evidence="1 2" key="1">
    <citation type="journal article" date="2019" name="Int. J. Syst. Evol. Microbiol.">
        <title>The Global Catalogue of Microorganisms (GCM) 10K type strain sequencing project: providing services to taxonomists for standard genome sequencing and annotation.</title>
        <authorList>
            <consortium name="The Broad Institute Genomics Platform"/>
            <consortium name="The Broad Institute Genome Sequencing Center for Infectious Disease"/>
            <person name="Wu L."/>
            <person name="Ma J."/>
        </authorList>
    </citation>
    <scope>NUCLEOTIDE SEQUENCE [LARGE SCALE GENOMIC DNA]</scope>
    <source>
        <strain evidence="1 2">JCM 14560</strain>
    </source>
</reference>
<dbReference type="EMBL" id="BAAANT010000027">
    <property type="protein sequence ID" value="GAA2149930.1"/>
    <property type="molecule type" value="Genomic_DNA"/>
</dbReference>
<proteinExistence type="predicted"/>
<comment type="caution">
    <text evidence="1">The sequence shown here is derived from an EMBL/GenBank/DDBJ whole genome shotgun (WGS) entry which is preliminary data.</text>
</comment>
<evidence type="ECO:0000313" key="1">
    <source>
        <dbReference type="EMBL" id="GAA2149930.1"/>
    </source>
</evidence>
<keyword evidence="2" id="KW-1185">Reference proteome</keyword>
<accession>A0ABN2ZY11</accession>
<dbReference type="RefSeq" id="WP_344467589.1">
    <property type="nucleotide sequence ID" value="NZ_BAAANT010000027.1"/>
</dbReference>
<dbReference type="Proteomes" id="UP001422759">
    <property type="component" value="Unassembled WGS sequence"/>
</dbReference>
<evidence type="ECO:0000313" key="2">
    <source>
        <dbReference type="Proteomes" id="UP001422759"/>
    </source>
</evidence>
<evidence type="ECO:0008006" key="3">
    <source>
        <dbReference type="Google" id="ProtNLM"/>
    </source>
</evidence>
<protein>
    <recommendedName>
        <fullName evidence="3">SMI1/KNR4 family protein</fullName>
    </recommendedName>
</protein>
<name>A0ABN2ZY11_9ACTN</name>
<gene>
    <name evidence="1" type="ORF">GCM10009760_43690</name>
</gene>